<keyword evidence="5" id="KW-1185">Reference proteome</keyword>
<feature type="transmembrane region" description="Helical" evidence="3">
    <location>
        <begin position="623"/>
        <end position="647"/>
    </location>
</feature>
<organism evidence="4 5">
    <name type="scientific">Cylicocyclus nassatus</name>
    <name type="common">Nematode worm</name>
    <dbReference type="NCBI Taxonomy" id="53992"/>
    <lineage>
        <taxon>Eukaryota</taxon>
        <taxon>Metazoa</taxon>
        <taxon>Ecdysozoa</taxon>
        <taxon>Nematoda</taxon>
        <taxon>Chromadorea</taxon>
        <taxon>Rhabditida</taxon>
        <taxon>Rhabditina</taxon>
        <taxon>Rhabditomorpha</taxon>
        <taxon>Strongyloidea</taxon>
        <taxon>Strongylidae</taxon>
        <taxon>Cylicocyclus</taxon>
    </lineage>
</organism>
<dbReference type="AlphaFoldDB" id="A0AA36GRC0"/>
<keyword evidence="3" id="KW-0472">Membrane</keyword>
<evidence type="ECO:0000256" key="1">
    <source>
        <dbReference type="SAM" id="Coils"/>
    </source>
</evidence>
<feature type="region of interest" description="Disordered" evidence="2">
    <location>
        <begin position="679"/>
        <end position="700"/>
    </location>
</feature>
<feature type="transmembrane region" description="Helical" evidence="3">
    <location>
        <begin position="330"/>
        <end position="357"/>
    </location>
</feature>
<keyword evidence="3" id="KW-1133">Transmembrane helix</keyword>
<comment type="caution">
    <text evidence="4">The sequence shown here is derived from an EMBL/GenBank/DDBJ whole genome shotgun (WGS) entry which is preliminary data.</text>
</comment>
<evidence type="ECO:0000313" key="4">
    <source>
        <dbReference type="EMBL" id="CAJ0596787.1"/>
    </source>
</evidence>
<gene>
    <name evidence="4" type="ORF">CYNAS_LOCUS8770</name>
</gene>
<evidence type="ECO:0000256" key="3">
    <source>
        <dbReference type="SAM" id="Phobius"/>
    </source>
</evidence>
<protein>
    <submittedName>
        <fullName evidence="4">Uncharacterized protein</fullName>
    </submittedName>
</protein>
<name>A0AA36GRC0_CYLNA</name>
<evidence type="ECO:0000256" key="2">
    <source>
        <dbReference type="SAM" id="MobiDB-lite"/>
    </source>
</evidence>
<feature type="coiled-coil region" evidence="1">
    <location>
        <begin position="522"/>
        <end position="560"/>
    </location>
</feature>
<feature type="transmembrane region" description="Helical" evidence="3">
    <location>
        <begin position="79"/>
        <end position="103"/>
    </location>
</feature>
<keyword evidence="3" id="KW-0812">Transmembrane</keyword>
<keyword evidence="1" id="KW-0175">Coiled coil</keyword>
<proteinExistence type="predicted"/>
<accession>A0AA36GRC0</accession>
<sequence length="700" mass="77443">MSAVDVSVLLPSKGECNYALQSSDSENEEYETSNSVALGIMRSLSENISFEHSRILKLLDVDFSPESSISLGVAISKQLFAILFGFGIFMSCVLIVTCVVNLVRTNTISAKYSGGKWGIILPFVLLSISCVGMICVTIKMSKNAYLAQLGADSLSKKLGDFGTSGSLKINASNAICLLKSTAIDLGVQQAKEESLSVCLKTLTESTNINTGKVSKALRDSIAVALNVKKVAKGFNVKDAALWMEKVANDFLEKIHTPNSDLAGKTVAFESEIRNIKKMFNALESKMIEVFNSFVRLCEEVIEKLIRNTKEVDENMKSLLTIKEIAFASNYFLFVIWFPSAIAVMCLFADVSLIIGVINVRREDYNDKKPYRGRVSQLAASMNSTFAYLTFAFGAILSTMFSFGLLFGFRVAVLSSLLLGDSQEYNRISFAVTSIYKNDPIYVNVKEVLAECKSGENVFQVTKLNQLLPSGTLIKILNGSVDRDSYNAIFSTGLESLRNFYVQLSEKADITRASLTKRDLRKYDNFKKEVNDVMKKYENALKQLATAAKSVEVKVAALKAKQKSNVESITTNLDNFIKAMVALHVNIMAEVSKRAGKCAIDDNYRRKVHKYWEAYISDPVQGQWLHCFIAVIFSIIAAIGLLSSVQYLKNYETDDYEEFTPLDKTASTIRHASGYNEEVSVEPSKMAPDTSMEKTVPAAAR</sequence>
<dbReference type="Proteomes" id="UP001176961">
    <property type="component" value="Unassembled WGS sequence"/>
</dbReference>
<dbReference type="EMBL" id="CATQJL010000223">
    <property type="protein sequence ID" value="CAJ0596787.1"/>
    <property type="molecule type" value="Genomic_DNA"/>
</dbReference>
<reference evidence="4" key="1">
    <citation type="submission" date="2023-07" db="EMBL/GenBank/DDBJ databases">
        <authorList>
            <consortium name="CYATHOMIX"/>
        </authorList>
    </citation>
    <scope>NUCLEOTIDE SEQUENCE</scope>
    <source>
        <strain evidence="4">N/A</strain>
    </source>
</reference>
<feature type="transmembrane region" description="Helical" evidence="3">
    <location>
        <begin position="385"/>
        <end position="408"/>
    </location>
</feature>
<feature type="transmembrane region" description="Helical" evidence="3">
    <location>
        <begin position="115"/>
        <end position="138"/>
    </location>
</feature>
<evidence type="ECO:0000313" key="5">
    <source>
        <dbReference type="Proteomes" id="UP001176961"/>
    </source>
</evidence>